<reference evidence="2 3" key="3">
    <citation type="journal article" date="2013" name="Rice">
        <title>Improvement of the Oryza sativa Nipponbare reference genome using next generation sequence and optical map data.</title>
        <authorList>
            <person name="Kawahara Y."/>
            <person name="de la Bastide M."/>
            <person name="Hamilton J.P."/>
            <person name="Kanamori H."/>
            <person name="McCombie W.R."/>
            <person name="Ouyang S."/>
            <person name="Schwartz D.C."/>
            <person name="Tanaka T."/>
            <person name="Wu J."/>
            <person name="Zhou S."/>
            <person name="Childs K.L."/>
            <person name="Davidson R.M."/>
            <person name="Lin H."/>
            <person name="Quesada-Ocampo L."/>
            <person name="Vaillancourt B."/>
            <person name="Sakai H."/>
            <person name="Lee S.S."/>
            <person name="Kim J."/>
            <person name="Numa H."/>
            <person name="Itoh T."/>
            <person name="Buell C.R."/>
            <person name="Matsumoto T."/>
        </authorList>
    </citation>
    <scope>NUCLEOTIDE SEQUENCE [LARGE SCALE GENOMIC DNA]</scope>
    <source>
        <strain evidence="3">cv. Nipponbare</strain>
    </source>
</reference>
<evidence type="ECO:0000256" key="1">
    <source>
        <dbReference type="SAM" id="MobiDB-lite"/>
    </source>
</evidence>
<dbReference type="AlphaFoldDB" id="A0A0P0XFC5"/>
<dbReference type="PaxDb" id="39947-A0A0P0XFC5"/>
<dbReference type="Proteomes" id="UP000059680">
    <property type="component" value="Chromosome 8"/>
</dbReference>
<dbReference type="InParanoid" id="A0A0P0XFC5"/>
<reference evidence="2 3" key="2">
    <citation type="journal article" date="2013" name="Plant Cell Physiol.">
        <title>Rice Annotation Project Database (RAP-DB): an integrative and interactive database for rice genomics.</title>
        <authorList>
            <person name="Sakai H."/>
            <person name="Lee S.S."/>
            <person name="Tanaka T."/>
            <person name="Numa H."/>
            <person name="Kim J."/>
            <person name="Kawahara Y."/>
            <person name="Wakimoto H."/>
            <person name="Yang C.C."/>
            <person name="Iwamoto M."/>
            <person name="Abe T."/>
            <person name="Yamada Y."/>
            <person name="Muto A."/>
            <person name="Inokuchi H."/>
            <person name="Ikemura T."/>
            <person name="Matsumoto T."/>
            <person name="Sasaki T."/>
            <person name="Itoh T."/>
        </authorList>
    </citation>
    <scope>NUCLEOTIDE SEQUENCE [LARGE SCALE GENOMIC DNA]</scope>
    <source>
        <strain evidence="3">cv. Nipponbare</strain>
    </source>
</reference>
<organism evidence="2 3">
    <name type="scientific">Oryza sativa subsp. japonica</name>
    <name type="common">Rice</name>
    <dbReference type="NCBI Taxonomy" id="39947"/>
    <lineage>
        <taxon>Eukaryota</taxon>
        <taxon>Viridiplantae</taxon>
        <taxon>Streptophyta</taxon>
        <taxon>Embryophyta</taxon>
        <taxon>Tracheophyta</taxon>
        <taxon>Spermatophyta</taxon>
        <taxon>Magnoliopsida</taxon>
        <taxon>Liliopsida</taxon>
        <taxon>Poales</taxon>
        <taxon>Poaceae</taxon>
        <taxon>BOP clade</taxon>
        <taxon>Oryzoideae</taxon>
        <taxon>Oryzeae</taxon>
        <taxon>Oryzinae</taxon>
        <taxon>Oryza</taxon>
        <taxon>Oryza sativa</taxon>
    </lineage>
</organism>
<evidence type="ECO:0000313" key="3">
    <source>
        <dbReference type="Proteomes" id="UP000059680"/>
    </source>
</evidence>
<sequence length="101" mass="11572">ELQQQLHDGPHRRAVDREAGRAEQRDVERPPRLVARRAGEPRVEHAVDAVALDAAAHPPDEVLLPELRPRRRLAGEELQHHHAEAVHVALLRDTQRVRVLW</sequence>
<proteinExistence type="predicted"/>
<accession>A0A0P0XFC5</accession>
<name>A0A0P0XFC5_ORYSJ</name>
<dbReference type="Gramene" id="Os08t0376400-00">
    <property type="protein sequence ID" value="Os08t0376400-00"/>
    <property type="gene ID" value="Os08g0376400"/>
</dbReference>
<feature type="non-terminal residue" evidence="2">
    <location>
        <position position="1"/>
    </location>
</feature>
<keyword evidence="3" id="KW-1185">Reference proteome</keyword>
<protein>
    <submittedName>
        <fullName evidence="2">Os08g0376400 protein</fullName>
    </submittedName>
</protein>
<evidence type="ECO:0000313" key="2">
    <source>
        <dbReference type="EMBL" id="BAT05195.1"/>
    </source>
</evidence>
<feature type="compositionally biased region" description="Basic and acidic residues" evidence="1">
    <location>
        <begin position="8"/>
        <end position="31"/>
    </location>
</feature>
<reference evidence="3" key="1">
    <citation type="journal article" date="2005" name="Nature">
        <title>The map-based sequence of the rice genome.</title>
        <authorList>
            <consortium name="International rice genome sequencing project (IRGSP)"/>
            <person name="Matsumoto T."/>
            <person name="Wu J."/>
            <person name="Kanamori H."/>
            <person name="Katayose Y."/>
            <person name="Fujisawa M."/>
            <person name="Namiki N."/>
            <person name="Mizuno H."/>
            <person name="Yamamoto K."/>
            <person name="Antonio B.A."/>
            <person name="Baba T."/>
            <person name="Sakata K."/>
            <person name="Nagamura Y."/>
            <person name="Aoki H."/>
            <person name="Arikawa K."/>
            <person name="Arita K."/>
            <person name="Bito T."/>
            <person name="Chiden Y."/>
            <person name="Fujitsuka N."/>
            <person name="Fukunaka R."/>
            <person name="Hamada M."/>
            <person name="Harada C."/>
            <person name="Hayashi A."/>
            <person name="Hijishita S."/>
            <person name="Honda M."/>
            <person name="Hosokawa S."/>
            <person name="Ichikawa Y."/>
            <person name="Idonuma A."/>
            <person name="Iijima M."/>
            <person name="Ikeda M."/>
            <person name="Ikeno M."/>
            <person name="Ito K."/>
            <person name="Ito S."/>
            <person name="Ito T."/>
            <person name="Ito Y."/>
            <person name="Ito Y."/>
            <person name="Iwabuchi A."/>
            <person name="Kamiya K."/>
            <person name="Karasawa W."/>
            <person name="Kurita K."/>
            <person name="Katagiri S."/>
            <person name="Kikuta A."/>
            <person name="Kobayashi H."/>
            <person name="Kobayashi N."/>
            <person name="Machita K."/>
            <person name="Maehara T."/>
            <person name="Masukawa M."/>
            <person name="Mizubayashi T."/>
            <person name="Mukai Y."/>
            <person name="Nagasaki H."/>
            <person name="Nagata Y."/>
            <person name="Naito S."/>
            <person name="Nakashima M."/>
            <person name="Nakama Y."/>
            <person name="Nakamichi Y."/>
            <person name="Nakamura M."/>
            <person name="Meguro A."/>
            <person name="Negishi M."/>
            <person name="Ohta I."/>
            <person name="Ohta T."/>
            <person name="Okamoto M."/>
            <person name="Ono N."/>
            <person name="Saji S."/>
            <person name="Sakaguchi M."/>
            <person name="Sakai K."/>
            <person name="Shibata M."/>
            <person name="Shimokawa T."/>
            <person name="Song J."/>
            <person name="Takazaki Y."/>
            <person name="Terasawa K."/>
            <person name="Tsugane M."/>
            <person name="Tsuji K."/>
            <person name="Ueda S."/>
            <person name="Waki K."/>
            <person name="Yamagata H."/>
            <person name="Yamamoto M."/>
            <person name="Yamamoto S."/>
            <person name="Yamane H."/>
            <person name="Yoshiki S."/>
            <person name="Yoshihara R."/>
            <person name="Yukawa K."/>
            <person name="Zhong H."/>
            <person name="Yano M."/>
            <person name="Yuan Q."/>
            <person name="Ouyang S."/>
            <person name="Liu J."/>
            <person name="Jones K.M."/>
            <person name="Gansberger K."/>
            <person name="Moffat K."/>
            <person name="Hill J."/>
            <person name="Bera J."/>
            <person name="Fadrosh D."/>
            <person name="Jin S."/>
            <person name="Johri S."/>
            <person name="Kim M."/>
            <person name="Overton L."/>
            <person name="Reardon M."/>
            <person name="Tsitrin T."/>
            <person name="Vuong H."/>
            <person name="Weaver B."/>
            <person name="Ciecko A."/>
            <person name="Tallon L."/>
            <person name="Jackson J."/>
            <person name="Pai G."/>
            <person name="Aken S.V."/>
            <person name="Utterback T."/>
            <person name="Reidmuller S."/>
            <person name="Feldblyum T."/>
            <person name="Hsiao J."/>
            <person name="Zismann V."/>
            <person name="Iobst S."/>
            <person name="de Vazeille A.R."/>
            <person name="Buell C.R."/>
            <person name="Ying K."/>
            <person name="Li Y."/>
            <person name="Lu T."/>
            <person name="Huang Y."/>
            <person name="Zhao Q."/>
            <person name="Feng Q."/>
            <person name="Zhang L."/>
            <person name="Zhu J."/>
            <person name="Weng Q."/>
            <person name="Mu J."/>
            <person name="Lu Y."/>
            <person name="Fan D."/>
            <person name="Liu Y."/>
            <person name="Guan J."/>
            <person name="Zhang Y."/>
            <person name="Yu S."/>
            <person name="Liu X."/>
            <person name="Zhang Y."/>
            <person name="Hong G."/>
            <person name="Han B."/>
            <person name="Choisne N."/>
            <person name="Demange N."/>
            <person name="Orjeda G."/>
            <person name="Samain S."/>
            <person name="Cattolico L."/>
            <person name="Pelletier E."/>
            <person name="Couloux A."/>
            <person name="Segurens B."/>
            <person name="Wincker P."/>
            <person name="D'Hont A."/>
            <person name="Scarpelli C."/>
            <person name="Weissenbach J."/>
            <person name="Salanoubat M."/>
            <person name="Quetier F."/>
            <person name="Yu Y."/>
            <person name="Kim H.R."/>
            <person name="Rambo T."/>
            <person name="Currie J."/>
            <person name="Collura K."/>
            <person name="Luo M."/>
            <person name="Yang T."/>
            <person name="Ammiraju J.S.S."/>
            <person name="Engler F."/>
            <person name="Soderlund C."/>
            <person name="Wing R.A."/>
            <person name="Palmer L.E."/>
            <person name="de la Bastide M."/>
            <person name="Spiegel L."/>
            <person name="Nascimento L."/>
            <person name="Zutavern T."/>
            <person name="O'Shaughnessy A."/>
            <person name="Dike S."/>
            <person name="Dedhia N."/>
            <person name="Preston R."/>
            <person name="Balija V."/>
            <person name="McCombie W.R."/>
            <person name="Chow T."/>
            <person name="Chen H."/>
            <person name="Chung M."/>
            <person name="Chen C."/>
            <person name="Shaw J."/>
            <person name="Wu H."/>
            <person name="Hsiao K."/>
            <person name="Chao Y."/>
            <person name="Chu M."/>
            <person name="Cheng C."/>
            <person name="Hour A."/>
            <person name="Lee P."/>
            <person name="Lin S."/>
            <person name="Lin Y."/>
            <person name="Liou J."/>
            <person name="Liu S."/>
            <person name="Hsing Y."/>
            <person name="Raghuvanshi S."/>
            <person name="Mohanty A."/>
            <person name="Bharti A.K."/>
            <person name="Gaur A."/>
            <person name="Gupta V."/>
            <person name="Kumar D."/>
            <person name="Ravi V."/>
            <person name="Vij S."/>
            <person name="Kapur A."/>
            <person name="Khurana P."/>
            <person name="Khurana P."/>
            <person name="Khurana J.P."/>
            <person name="Tyagi A.K."/>
            <person name="Gaikwad K."/>
            <person name="Singh A."/>
            <person name="Dalal V."/>
            <person name="Srivastava S."/>
            <person name="Dixit A."/>
            <person name="Pal A.K."/>
            <person name="Ghazi I.A."/>
            <person name="Yadav M."/>
            <person name="Pandit A."/>
            <person name="Bhargava A."/>
            <person name="Sureshbabu K."/>
            <person name="Batra K."/>
            <person name="Sharma T.R."/>
            <person name="Mohapatra T."/>
            <person name="Singh N.K."/>
            <person name="Messing J."/>
            <person name="Nelson A.B."/>
            <person name="Fuks G."/>
            <person name="Kavchok S."/>
            <person name="Keizer G."/>
            <person name="Linton E."/>
            <person name="Llaca V."/>
            <person name="Song R."/>
            <person name="Tanyolac B."/>
            <person name="Young S."/>
            <person name="Ho-Il K."/>
            <person name="Hahn J.H."/>
            <person name="Sangsakoo G."/>
            <person name="Vanavichit A."/>
            <person name="de Mattos Luiz.A.T."/>
            <person name="Zimmer P.D."/>
            <person name="Malone G."/>
            <person name="Dellagostin O."/>
            <person name="de Oliveira A.C."/>
            <person name="Bevan M."/>
            <person name="Bancroft I."/>
            <person name="Minx P."/>
            <person name="Cordum H."/>
            <person name="Wilson R."/>
            <person name="Cheng Z."/>
            <person name="Jin W."/>
            <person name="Jiang J."/>
            <person name="Leong S.A."/>
            <person name="Iwama H."/>
            <person name="Gojobori T."/>
            <person name="Itoh T."/>
            <person name="Niimura Y."/>
            <person name="Fujii Y."/>
            <person name="Habara T."/>
            <person name="Sakai H."/>
            <person name="Sato Y."/>
            <person name="Wilson G."/>
            <person name="Kumar K."/>
            <person name="McCouch S."/>
            <person name="Juretic N."/>
            <person name="Hoen D."/>
            <person name="Wright S."/>
            <person name="Bruskiewich R."/>
            <person name="Bureau T."/>
            <person name="Miyao A."/>
            <person name="Hirochika H."/>
            <person name="Nishikawa T."/>
            <person name="Kadowaki K."/>
            <person name="Sugiura M."/>
            <person name="Burr B."/>
            <person name="Sasaki T."/>
        </authorList>
    </citation>
    <scope>NUCLEOTIDE SEQUENCE [LARGE SCALE GENOMIC DNA]</scope>
    <source>
        <strain evidence="3">cv. Nipponbare</strain>
    </source>
</reference>
<dbReference type="EMBL" id="AP014964">
    <property type="protein sequence ID" value="BAT05195.1"/>
    <property type="molecule type" value="Genomic_DNA"/>
</dbReference>
<feature type="region of interest" description="Disordered" evidence="1">
    <location>
        <begin position="1"/>
        <end position="31"/>
    </location>
</feature>
<gene>
    <name evidence="2" type="ordered locus">Os08g0376400</name>
    <name evidence="2" type="ORF">OSNPB_080376400</name>
</gene>
<feature type="non-terminal residue" evidence="2">
    <location>
        <position position="101"/>
    </location>
</feature>